<dbReference type="CDD" id="cd00143">
    <property type="entry name" value="PP2Cc"/>
    <property type="match status" value="1"/>
</dbReference>
<feature type="region of interest" description="Disordered" evidence="1">
    <location>
        <begin position="208"/>
        <end position="263"/>
    </location>
</feature>
<dbReference type="Ensembl" id="ENSCAFT00845054418.1">
    <property type="protein sequence ID" value="ENSCAFP00845042764.1"/>
    <property type="gene ID" value="ENSCAFG00845030656.1"/>
</dbReference>
<feature type="compositionally biased region" description="Pro residues" evidence="1">
    <location>
        <begin position="79"/>
        <end position="93"/>
    </location>
</feature>
<reference evidence="3" key="1">
    <citation type="submission" date="2020-03" db="EMBL/GenBank/DDBJ databases">
        <title>Long-read based genome assembly of a Labrador retriever dog.</title>
        <authorList>
            <person name="Eory L."/>
            <person name="Zhang W."/>
            <person name="Schoenebeck J."/>
        </authorList>
    </citation>
    <scope>NUCLEOTIDE SEQUENCE [LARGE SCALE GENOMIC DNA]</scope>
    <source>
        <strain evidence="3">Labrador retriever</strain>
    </source>
</reference>
<name>A0A8I3QP33_CANLF</name>
<dbReference type="PROSITE" id="PS51746">
    <property type="entry name" value="PPM_2"/>
    <property type="match status" value="1"/>
</dbReference>
<dbReference type="GO" id="GO:0005739">
    <property type="term" value="C:mitochondrion"/>
    <property type="evidence" value="ECO:0000318"/>
    <property type="project" value="GO_Central"/>
</dbReference>
<accession>A0A8I3QP33</accession>
<dbReference type="PANTHER" id="PTHR13832">
    <property type="entry name" value="PROTEIN PHOSPHATASE 2C"/>
    <property type="match status" value="1"/>
</dbReference>
<dbReference type="SMART" id="SM00332">
    <property type="entry name" value="PP2Cc"/>
    <property type="match status" value="1"/>
</dbReference>
<feature type="compositionally biased region" description="Low complexity" evidence="1">
    <location>
        <begin position="65"/>
        <end position="78"/>
    </location>
</feature>
<proteinExistence type="predicted"/>
<dbReference type="OrthoDB" id="416093at2759"/>
<dbReference type="SUPFAM" id="SSF81606">
    <property type="entry name" value="PP2C-like"/>
    <property type="match status" value="1"/>
</dbReference>
<feature type="region of interest" description="Disordered" evidence="1">
    <location>
        <begin position="116"/>
        <end position="193"/>
    </location>
</feature>
<feature type="compositionally biased region" description="Pro residues" evidence="1">
    <location>
        <begin position="211"/>
        <end position="224"/>
    </location>
</feature>
<evidence type="ECO:0000259" key="2">
    <source>
        <dbReference type="PROSITE" id="PS51746"/>
    </source>
</evidence>
<organism evidence="3 4">
    <name type="scientific">Canis lupus familiaris</name>
    <name type="common">Dog</name>
    <name type="synonym">Canis familiaris</name>
    <dbReference type="NCBI Taxonomy" id="9615"/>
    <lineage>
        <taxon>Eukaryota</taxon>
        <taxon>Metazoa</taxon>
        <taxon>Chordata</taxon>
        <taxon>Craniata</taxon>
        <taxon>Vertebrata</taxon>
        <taxon>Euteleostomi</taxon>
        <taxon>Mammalia</taxon>
        <taxon>Eutheria</taxon>
        <taxon>Laurasiatheria</taxon>
        <taxon>Carnivora</taxon>
        <taxon>Caniformia</taxon>
        <taxon>Canidae</taxon>
        <taxon>Canis</taxon>
    </lineage>
</organism>
<dbReference type="InterPro" id="IPR015655">
    <property type="entry name" value="PP2C"/>
</dbReference>
<feature type="compositionally biased region" description="Basic and acidic residues" evidence="1">
    <location>
        <begin position="9"/>
        <end position="27"/>
    </location>
</feature>
<dbReference type="PANTHER" id="PTHR13832:SF236">
    <property type="entry name" value="PROTEIN PHOSPHATASE 1M"/>
    <property type="match status" value="1"/>
</dbReference>
<dbReference type="Proteomes" id="UP000805418">
    <property type="component" value="Chromosome 20"/>
</dbReference>
<evidence type="ECO:0000313" key="3">
    <source>
        <dbReference type="Ensembl" id="ENSCAFP00845042764.1"/>
    </source>
</evidence>
<evidence type="ECO:0000313" key="4">
    <source>
        <dbReference type="Proteomes" id="UP000805418"/>
    </source>
</evidence>
<dbReference type="InterPro" id="IPR001932">
    <property type="entry name" value="PPM-type_phosphatase-like_dom"/>
</dbReference>
<dbReference type="InterPro" id="IPR036457">
    <property type="entry name" value="PPM-type-like_dom_sf"/>
</dbReference>
<dbReference type="AlphaFoldDB" id="A0A8I3QP33"/>
<sequence length="680" mass="74258">MRKAGVITEPHRGAERGERGNGGRPREPCAPGLLLNAPARHLQAHPVPAFPLRKAGARREEPEAAARNQAAGPRAADAPSPPGRPGAPSPPRSRAPRLRSSTRLLGRLWDAAKAARPLEARSSCLRSGPASDLSSSGSSRGSASPRRPGRARAPPQEAGVWGRRRPRPARPRPAPAPPPRRFLLPPGAPRAAPCRRAMSAGWFRRRFLPGGPLPAPRPPRPRASPVPYRRPRFLRGSGSGPGSGSADAPRRPDARPVRSPARGRALPWNAGYAEIINAEKSEFNEDQAACGQLCIRRCEFGAEEDQEWLTLCPEEFLTGHYWALFDGHGGPAAAILAANTLHSCLRRQLEAVVEGMVALQPPMHLSGRCVCPSDPQFVEEKGIRAEDLVIGALENAFQECDEVIGRELEASGQVGGCTALVAVFLQGKLYVANAGDSRAILVRKDEVRPLSSEFTPETERQRIQQLAFVYPELLAGEFTRLEFPRRLKGDDLGQKVLFRDHHMRGWSYKCVEKSDLKYPLIHGQGRQARLLGTLAVSRGLGDHQLRVLDTNIQLKPFLLSVPQVLGAGQNADTQHTREGRRSHRGRAGILRRHLGVRDSFAQPGPKEQWPLRIQTPYPRTTLGPGVVPIPPGWPTAGLPALPPPQTQWVDPTPSPFQREHLYGAVKAGRVWRVPLPRSPL</sequence>
<keyword evidence="4" id="KW-1185">Reference proteome</keyword>
<feature type="compositionally biased region" description="Pro residues" evidence="1">
    <location>
        <begin position="171"/>
        <end position="180"/>
    </location>
</feature>
<feature type="compositionally biased region" description="Low complexity" evidence="1">
    <location>
        <begin position="181"/>
        <end position="193"/>
    </location>
</feature>
<feature type="compositionally biased region" description="Low complexity" evidence="1">
    <location>
        <begin position="126"/>
        <end position="155"/>
    </location>
</feature>
<feature type="region of interest" description="Disordered" evidence="1">
    <location>
        <begin position="1"/>
        <end position="104"/>
    </location>
</feature>
<dbReference type="FunCoup" id="A0A8I3QP33">
    <property type="interactions" value="8"/>
</dbReference>
<dbReference type="GO" id="GO:0004741">
    <property type="term" value="F:[pyruvate dehydrogenase (acetyl-transferring)]-phosphatase activity"/>
    <property type="evidence" value="ECO:0000318"/>
    <property type="project" value="GO_Central"/>
</dbReference>
<reference evidence="3" key="3">
    <citation type="submission" date="2025-09" db="UniProtKB">
        <authorList>
            <consortium name="Ensembl"/>
        </authorList>
    </citation>
    <scope>IDENTIFICATION</scope>
    <source>
        <strain evidence="3">Boxer</strain>
    </source>
</reference>
<feature type="domain" description="PPM-type phosphatase" evidence="2">
    <location>
        <begin position="299"/>
        <end position="680"/>
    </location>
</feature>
<dbReference type="GeneTree" id="ENSGT00940000161084"/>
<protein>
    <submittedName>
        <fullName evidence="3">Protein phosphatase, Mg2+/Mn2+ dependent 1M</fullName>
    </submittedName>
</protein>
<reference evidence="3" key="2">
    <citation type="submission" date="2025-08" db="UniProtKB">
        <authorList>
            <consortium name="Ensembl"/>
        </authorList>
    </citation>
    <scope>IDENTIFICATION</scope>
    <source>
        <strain evidence="3">Boxer</strain>
    </source>
</reference>
<gene>
    <name evidence="3" type="primary">PPM1M</name>
</gene>
<dbReference type="Gene3D" id="3.60.40.10">
    <property type="entry name" value="PPM-type phosphatase domain"/>
    <property type="match status" value="1"/>
</dbReference>
<dbReference type="Pfam" id="PF00481">
    <property type="entry name" value="PP2C"/>
    <property type="match status" value="1"/>
</dbReference>
<evidence type="ECO:0000256" key="1">
    <source>
        <dbReference type="SAM" id="MobiDB-lite"/>
    </source>
</evidence>